<dbReference type="Pfam" id="PF20436">
    <property type="entry name" value="LonB_AAA-LID"/>
    <property type="match status" value="1"/>
</dbReference>
<dbReference type="GO" id="GO:0005524">
    <property type="term" value="F:ATP binding"/>
    <property type="evidence" value="ECO:0007669"/>
    <property type="project" value="UniProtKB-KW"/>
</dbReference>
<dbReference type="Gene3D" id="3.40.50.300">
    <property type="entry name" value="P-loop containing nucleotide triphosphate hydrolases"/>
    <property type="match status" value="2"/>
</dbReference>
<evidence type="ECO:0000256" key="8">
    <source>
        <dbReference type="ARBA" id="ARBA00022801"/>
    </source>
</evidence>
<dbReference type="PROSITE" id="PS50045">
    <property type="entry name" value="SIGMA54_INTERACT_4"/>
    <property type="match status" value="1"/>
</dbReference>
<dbReference type="InterPro" id="IPR014721">
    <property type="entry name" value="Ribsml_uS5_D2-typ_fold_subgr"/>
</dbReference>
<evidence type="ECO:0000256" key="4">
    <source>
        <dbReference type="ARBA" id="ARBA00022475"/>
    </source>
</evidence>
<dbReference type="Gene3D" id="3.30.230.10">
    <property type="match status" value="1"/>
</dbReference>
<dbReference type="KEGG" id="tga:TGAM_0468"/>
<dbReference type="InterPro" id="IPR003593">
    <property type="entry name" value="AAA+_ATPase"/>
</dbReference>
<evidence type="ECO:0000256" key="1">
    <source>
        <dbReference type="ARBA" id="ARBA00004651"/>
    </source>
</evidence>
<keyword evidence="11 15" id="KW-1133">Transmembrane helix</keyword>
<comment type="subunit">
    <text evidence="13">Homohexamer. Organized in a ring with a central cavity.</text>
</comment>
<dbReference type="Pfam" id="PF00158">
    <property type="entry name" value="Sigma54_activat"/>
    <property type="match status" value="1"/>
</dbReference>
<sequence length="637" mass="70293">MPEAEKGMLMGEERTLQTGETLDLGIEFETTEEIKVPERLIDQVIGQEHAVEVIKTAAGQRRHVLLIGEPGTGKSMLGQAMAELLPTENLEDILVFPNPEDENMPKIKTVPACQGRRIVQKYREKAKNQENIKSYLLLAIVFMVMMAVMMQYSTQNFLMGLFVIILTIMVLSNMRLKTSVLVPKLLVDNCGRTKAPFVDATGAHAGALLGDVRHDPFQSGGLGTPAHERVEPGMIHRAHKGVLFIDEIATLSLKMQQSLLTAMQEKKFPITGQSELSSGAMVRTEPVPCDFILVAAGNLDTVDKMHPALRSRIRGYGYEVYMRTTMPDTIENRRKLVQFVAQEVKRDGKIPHFTREAVEEIVREAQKRAGRKGHLTLRLRDLGGIVRAAGDIAVKKGKKYVEREDVLEAMKMAKPLEKQLADWYIENKKEYQVIKTEGGEIGRVNGLAVIGEQSGIVLPIEAVVAPAASKEEGKIIVTGKLGEIAKEAIQNVSAIIKRYKGEDISRYDIHVQFLQTYEGVEGDSASISVATAVISALEDIPIRQDVAMTGSLSVRGEVLPIGGATPKIEAAIEAGIKTVIIPKANEKDVFLSPDKAKKIRIIPVETIDEVLEIALEDSEKKRELLSRIRSALPLHKS</sequence>
<dbReference type="EMBL" id="CP001398">
    <property type="protein sequence ID" value="ACS32970.1"/>
    <property type="molecule type" value="Genomic_DNA"/>
</dbReference>
<dbReference type="GO" id="GO:0030163">
    <property type="term" value="P:protein catabolic process"/>
    <property type="evidence" value="ECO:0007669"/>
    <property type="project" value="InterPro"/>
</dbReference>
<dbReference type="InterPro" id="IPR027065">
    <property type="entry name" value="Lon_Prtase"/>
</dbReference>
<evidence type="ECO:0000256" key="15">
    <source>
        <dbReference type="SAM" id="Phobius"/>
    </source>
</evidence>
<protein>
    <recommendedName>
        <fullName evidence="3">Archaeal Lon protease</fullName>
    </recommendedName>
</protein>
<organism evidence="18 19">
    <name type="scientific">Thermococcus gammatolerans (strain DSM 15229 / JCM 11827 / EJ3)</name>
    <dbReference type="NCBI Taxonomy" id="593117"/>
    <lineage>
        <taxon>Archaea</taxon>
        <taxon>Methanobacteriati</taxon>
        <taxon>Methanobacteriota</taxon>
        <taxon>Thermococci</taxon>
        <taxon>Thermococcales</taxon>
        <taxon>Thermococcaceae</taxon>
        <taxon>Thermococcus</taxon>
    </lineage>
</organism>
<evidence type="ECO:0000256" key="6">
    <source>
        <dbReference type="ARBA" id="ARBA00022692"/>
    </source>
</evidence>
<keyword evidence="19" id="KW-1185">Reference proteome</keyword>
<reference evidence="18 19" key="1">
    <citation type="journal article" date="2007" name="Genome Biol.">
        <title>Genome analysis and genome-wide proteomics of Thermococcus gammatolerans, the most radioresistant organism known amongst the Archaea.</title>
        <authorList>
            <person name="Zivanovic Y."/>
            <person name="Armengaud J."/>
            <person name="Lagorce A."/>
            <person name="Leplat C."/>
            <person name="Guerin P."/>
            <person name="Dutertre M."/>
            <person name="Anthouard V."/>
            <person name="Forterre P."/>
            <person name="Wincker P."/>
            <person name="Confalonieri F."/>
        </authorList>
    </citation>
    <scope>NUCLEOTIDE SEQUENCE [LARGE SCALE GENOMIC DNA]</scope>
    <source>
        <strain evidence="19">DSM 15229 / JCM 11827 / EJ3</strain>
    </source>
</reference>
<dbReference type="PANTHER" id="PTHR10046">
    <property type="entry name" value="ATP DEPENDENT LON PROTEASE FAMILY MEMBER"/>
    <property type="match status" value="1"/>
</dbReference>
<dbReference type="InterPro" id="IPR002078">
    <property type="entry name" value="Sigma_54_int"/>
</dbReference>
<feature type="domain" description="Lon proteolytic" evidence="17">
    <location>
        <begin position="438"/>
        <end position="617"/>
    </location>
</feature>
<dbReference type="SUPFAM" id="SSF54211">
    <property type="entry name" value="Ribosomal protein S5 domain 2-like"/>
    <property type="match status" value="1"/>
</dbReference>
<evidence type="ECO:0000256" key="7">
    <source>
        <dbReference type="ARBA" id="ARBA00022741"/>
    </source>
</evidence>
<dbReference type="InterPro" id="IPR046843">
    <property type="entry name" value="LonB_AAA-LID"/>
</dbReference>
<keyword evidence="8 14" id="KW-0378">Hydrolase</keyword>
<dbReference type="AlphaFoldDB" id="C5A408"/>
<evidence type="ECO:0000256" key="9">
    <source>
        <dbReference type="ARBA" id="ARBA00022825"/>
    </source>
</evidence>
<dbReference type="NCBIfam" id="TIGR00764">
    <property type="entry name" value="lon_rel"/>
    <property type="match status" value="1"/>
</dbReference>
<evidence type="ECO:0000256" key="14">
    <source>
        <dbReference type="PROSITE-ProRule" id="PRU01122"/>
    </source>
</evidence>
<keyword evidence="6 15" id="KW-0812">Transmembrane</keyword>
<dbReference type="SUPFAM" id="SSF52540">
    <property type="entry name" value="P-loop containing nucleoside triphosphate hydrolases"/>
    <property type="match status" value="1"/>
</dbReference>
<keyword evidence="5 14" id="KW-0645">Protease</keyword>
<dbReference type="HOGENOM" id="CLU_392630_0_0_2"/>
<dbReference type="Proteomes" id="UP000001488">
    <property type="component" value="Chromosome"/>
</dbReference>
<evidence type="ECO:0000259" key="17">
    <source>
        <dbReference type="PROSITE" id="PS51786"/>
    </source>
</evidence>
<dbReference type="Pfam" id="PF01078">
    <property type="entry name" value="Mg_chelatase"/>
    <property type="match status" value="1"/>
</dbReference>
<feature type="active site" evidence="14">
    <location>
        <position position="567"/>
    </location>
</feature>
<dbReference type="InterPro" id="IPR020568">
    <property type="entry name" value="Ribosomal_Su5_D2-typ_SF"/>
</dbReference>
<dbReference type="PATRIC" id="fig|593117.10.peg.464"/>
<accession>C5A408</accession>
<dbReference type="STRING" id="593117.TGAM_0468"/>
<dbReference type="GO" id="GO:0006508">
    <property type="term" value="P:proteolysis"/>
    <property type="evidence" value="ECO:0007669"/>
    <property type="project" value="UniProtKB-KW"/>
</dbReference>
<evidence type="ECO:0000256" key="2">
    <source>
        <dbReference type="ARBA" id="ARBA00009579"/>
    </source>
</evidence>
<evidence type="ECO:0000256" key="11">
    <source>
        <dbReference type="ARBA" id="ARBA00022989"/>
    </source>
</evidence>
<gene>
    <name evidence="18" type="ordered locus">TGAM_0468</name>
</gene>
<dbReference type="Pfam" id="PF05362">
    <property type="entry name" value="Lon_C"/>
    <property type="match status" value="1"/>
</dbReference>
<dbReference type="GO" id="GO:0005886">
    <property type="term" value="C:plasma membrane"/>
    <property type="evidence" value="ECO:0007669"/>
    <property type="project" value="UniProtKB-SubCell"/>
</dbReference>
<evidence type="ECO:0000256" key="13">
    <source>
        <dbReference type="ARBA" id="ARBA00026070"/>
    </source>
</evidence>
<evidence type="ECO:0000256" key="10">
    <source>
        <dbReference type="ARBA" id="ARBA00022840"/>
    </source>
</evidence>
<dbReference type="InterPro" id="IPR008269">
    <property type="entry name" value="Lon_proteolytic"/>
</dbReference>
<proteinExistence type="inferred from homology"/>
<dbReference type="MEROPS" id="S16.A11"/>
<keyword evidence="9 14" id="KW-0720">Serine protease</keyword>
<evidence type="ECO:0000256" key="5">
    <source>
        <dbReference type="ARBA" id="ARBA00022670"/>
    </source>
</evidence>
<keyword evidence="4" id="KW-1003">Cell membrane</keyword>
<dbReference type="InterPro" id="IPR004663">
    <property type="entry name" value="Lon_arc"/>
</dbReference>
<dbReference type="Gene3D" id="1.10.8.60">
    <property type="match status" value="1"/>
</dbReference>
<keyword evidence="7" id="KW-0547">Nucleotide-binding</keyword>
<comment type="subcellular location">
    <subcellularLocation>
        <location evidence="1">Cell membrane</location>
        <topology evidence="1">Multi-pass membrane protein</topology>
    </subcellularLocation>
</comment>
<dbReference type="InterPro" id="IPR027417">
    <property type="entry name" value="P-loop_NTPase"/>
</dbReference>
<feature type="domain" description="Sigma-54 factor interaction" evidence="16">
    <location>
        <begin position="169"/>
        <end position="323"/>
    </location>
</feature>
<keyword evidence="12 15" id="KW-0472">Membrane</keyword>
<feature type="transmembrane region" description="Helical" evidence="15">
    <location>
        <begin position="135"/>
        <end position="152"/>
    </location>
</feature>
<evidence type="ECO:0000256" key="3">
    <source>
        <dbReference type="ARBA" id="ARBA00022016"/>
    </source>
</evidence>
<dbReference type="PROSITE" id="PS51786">
    <property type="entry name" value="LON_PROTEOLYTIC"/>
    <property type="match status" value="1"/>
</dbReference>
<evidence type="ECO:0000313" key="19">
    <source>
        <dbReference type="Proteomes" id="UP000001488"/>
    </source>
</evidence>
<dbReference type="GO" id="GO:0004252">
    <property type="term" value="F:serine-type endopeptidase activity"/>
    <property type="evidence" value="ECO:0007669"/>
    <property type="project" value="UniProtKB-UniRule"/>
</dbReference>
<comment type="similarity">
    <text evidence="2">Belongs to the peptidase S16 family. Archaeal LonB subfamily.</text>
</comment>
<name>C5A408_THEGJ</name>
<evidence type="ECO:0000259" key="16">
    <source>
        <dbReference type="PROSITE" id="PS50045"/>
    </source>
</evidence>
<dbReference type="PRINTS" id="PR00830">
    <property type="entry name" value="ENDOLAPTASE"/>
</dbReference>
<feature type="active site" evidence="14">
    <location>
        <position position="524"/>
    </location>
</feature>
<evidence type="ECO:0000313" key="18">
    <source>
        <dbReference type="EMBL" id="ACS32970.1"/>
    </source>
</evidence>
<dbReference type="GO" id="GO:0004176">
    <property type="term" value="F:ATP-dependent peptidase activity"/>
    <property type="evidence" value="ECO:0007669"/>
    <property type="project" value="UniProtKB-UniRule"/>
</dbReference>
<dbReference type="eggNOG" id="arCOG02160">
    <property type="taxonomic scope" value="Archaea"/>
</dbReference>
<dbReference type="SMART" id="SM00382">
    <property type="entry name" value="AAA"/>
    <property type="match status" value="1"/>
</dbReference>
<dbReference type="GO" id="GO:0006355">
    <property type="term" value="P:regulation of DNA-templated transcription"/>
    <property type="evidence" value="ECO:0007669"/>
    <property type="project" value="InterPro"/>
</dbReference>
<dbReference type="InterPro" id="IPR000523">
    <property type="entry name" value="Mg_chelatse_chII-like_cat_dom"/>
</dbReference>
<dbReference type="PaxDb" id="593117-TGAM_0468"/>
<evidence type="ECO:0000256" key="12">
    <source>
        <dbReference type="ARBA" id="ARBA00023136"/>
    </source>
</evidence>
<keyword evidence="10" id="KW-0067">ATP-binding</keyword>